<sequence length="101" mass="11550">MSMLKWFIEYVNVNVWPIFLESPCISKRQGLKLIILGPNFLNHPLKILNKYPSNVVLKSIPQNIPTLIGFISLHGVRLSSHAVDFLFRNFVFVLFVLPSGI</sequence>
<proteinExistence type="predicted"/>
<dbReference type="EMBL" id="HBUF01339799">
    <property type="protein sequence ID" value="CAG6701285.1"/>
    <property type="molecule type" value="Transcribed_RNA"/>
</dbReference>
<dbReference type="EMBL" id="HBUF01339801">
    <property type="protein sequence ID" value="CAG6701291.1"/>
    <property type="molecule type" value="Transcribed_RNA"/>
</dbReference>
<reference evidence="1" key="1">
    <citation type="submission" date="2021-05" db="EMBL/GenBank/DDBJ databases">
        <authorList>
            <person name="Alioto T."/>
            <person name="Alioto T."/>
            <person name="Gomez Garrido J."/>
        </authorList>
    </citation>
    <scope>NUCLEOTIDE SEQUENCE</scope>
</reference>
<accession>A0A8D8UC99</accession>
<evidence type="ECO:0000313" key="1">
    <source>
        <dbReference type="EMBL" id="CAG6701291.1"/>
    </source>
</evidence>
<protein>
    <submittedName>
        <fullName evidence="1">Uncharacterized protein</fullName>
    </submittedName>
</protein>
<name>A0A8D8UC99_9HEMI</name>
<dbReference type="EMBL" id="HBUF01339803">
    <property type="protein sequence ID" value="CAG6701297.1"/>
    <property type="molecule type" value="Transcribed_RNA"/>
</dbReference>
<organism evidence="1">
    <name type="scientific">Cacopsylla melanoneura</name>
    <dbReference type="NCBI Taxonomy" id="428564"/>
    <lineage>
        <taxon>Eukaryota</taxon>
        <taxon>Metazoa</taxon>
        <taxon>Ecdysozoa</taxon>
        <taxon>Arthropoda</taxon>
        <taxon>Hexapoda</taxon>
        <taxon>Insecta</taxon>
        <taxon>Pterygota</taxon>
        <taxon>Neoptera</taxon>
        <taxon>Paraneoptera</taxon>
        <taxon>Hemiptera</taxon>
        <taxon>Sternorrhyncha</taxon>
        <taxon>Psylloidea</taxon>
        <taxon>Psyllidae</taxon>
        <taxon>Psyllinae</taxon>
        <taxon>Cacopsylla</taxon>
    </lineage>
</organism>
<dbReference type="AlphaFoldDB" id="A0A8D8UC99"/>
<dbReference type="EMBL" id="HBUF01339800">
    <property type="protein sequence ID" value="CAG6701288.1"/>
    <property type="molecule type" value="Transcribed_RNA"/>
</dbReference>
<dbReference type="EMBL" id="HBUF01339802">
    <property type="protein sequence ID" value="CAG6701294.1"/>
    <property type="molecule type" value="Transcribed_RNA"/>
</dbReference>